<reference evidence="2 3" key="1">
    <citation type="submission" date="2019-04" db="EMBL/GenBank/DDBJ databases">
        <title>Draft genome sequence of Gemmobacter aestuarii sp. nov.</title>
        <authorList>
            <person name="Hameed A."/>
            <person name="Lin S.-Y."/>
            <person name="Shahina M."/>
            <person name="Lai W.-A."/>
            <person name="Young C.-C."/>
        </authorList>
    </citation>
    <scope>NUCLEOTIDE SEQUENCE [LARGE SCALE GENOMIC DNA]</scope>
    <source>
        <strain evidence="2 3">CC-PW-75</strain>
    </source>
</reference>
<dbReference type="RefSeq" id="WP_136395339.1">
    <property type="nucleotide sequence ID" value="NZ_SSND01000004.1"/>
</dbReference>
<organism evidence="2 3">
    <name type="scientific">Aliigemmobacter aestuarii</name>
    <dbReference type="NCBI Taxonomy" id="1445661"/>
    <lineage>
        <taxon>Bacteria</taxon>
        <taxon>Pseudomonadati</taxon>
        <taxon>Pseudomonadota</taxon>
        <taxon>Alphaproteobacteria</taxon>
        <taxon>Rhodobacterales</taxon>
        <taxon>Paracoccaceae</taxon>
        <taxon>Aliigemmobacter</taxon>
    </lineage>
</organism>
<dbReference type="InterPro" id="IPR007433">
    <property type="entry name" value="DUF481"/>
</dbReference>
<evidence type="ECO:0000256" key="1">
    <source>
        <dbReference type="SAM" id="SignalP"/>
    </source>
</evidence>
<protein>
    <submittedName>
        <fullName evidence="2">DUF481 domain-containing protein</fullName>
    </submittedName>
</protein>
<name>A0A4S3MLU1_9RHOB</name>
<gene>
    <name evidence="2" type="ORF">E7811_14240</name>
</gene>
<evidence type="ECO:0000313" key="3">
    <source>
        <dbReference type="Proteomes" id="UP000309450"/>
    </source>
</evidence>
<dbReference type="AlphaFoldDB" id="A0A4S3MLU1"/>
<dbReference type="EMBL" id="SSND01000004">
    <property type="protein sequence ID" value="THD82231.1"/>
    <property type="molecule type" value="Genomic_DNA"/>
</dbReference>
<keyword evidence="1" id="KW-0732">Signal</keyword>
<accession>A0A4S3MLU1</accession>
<comment type="caution">
    <text evidence="2">The sequence shown here is derived from an EMBL/GenBank/DDBJ whole genome shotgun (WGS) entry which is preliminary data.</text>
</comment>
<dbReference type="OrthoDB" id="7631035at2"/>
<dbReference type="Proteomes" id="UP000309450">
    <property type="component" value="Unassembled WGS sequence"/>
</dbReference>
<keyword evidence="3" id="KW-1185">Reference proteome</keyword>
<feature type="chain" id="PRO_5020588386" evidence="1">
    <location>
        <begin position="24"/>
        <end position="276"/>
    </location>
</feature>
<feature type="signal peptide" evidence="1">
    <location>
        <begin position="1"/>
        <end position="23"/>
    </location>
</feature>
<evidence type="ECO:0000313" key="2">
    <source>
        <dbReference type="EMBL" id="THD82231.1"/>
    </source>
</evidence>
<dbReference type="Pfam" id="PF04338">
    <property type="entry name" value="DUF481"/>
    <property type="match status" value="1"/>
</dbReference>
<sequence length="276" mass="29970">MKNARHIVGLSAALIALGTTAFAQTDLTGTEAVDDRIDDITEAVTDDLDRANDASRFAFPEFRPGLSGSASVGYTGKTGNTDSQEFSLGARIRHAQGNFVQNIGVALDFTESAGRKTKEDVFGVYDANYYFNDQVYGFVLGRVKTDGLAATAGDVQKDAFLGFGPGYRVLNTPDMAWRVQSGVGISYLEDGLGASTSETGYIASSRFFWKFNDNIFATNDTDILKSDTALRVNNDLGVNFKMTDAFSTRVSYLTEYNDSRAIRTDNKLGVSLVYGF</sequence>
<proteinExistence type="predicted"/>